<keyword evidence="1" id="KW-0472">Membrane</keyword>
<evidence type="ECO:0000256" key="1">
    <source>
        <dbReference type="SAM" id="Phobius"/>
    </source>
</evidence>
<keyword evidence="1" id="KW-0812">Transmembrane</keyword>
<feature type="transmembrane region" description="Helical" evidence="1">
    <location>
        <begin position="91"/>
        <end position="112"/>
    </location>
</feature>
<dbReference type="RefSeq" id="WP_077549439.1">
    <property type="nucleotide sequence ID" value="NZ_JACHEJ010000001.1"/>
</dbReference>
<organism evidence="3 4">
    <name type="scientific">Pseudorhizobium flavum</name>
    <dbReference type="NCBI Taxonomy" id="1335061"/>
    <lineage>
        <taxon>Bacteria</taxon>
        <taxon>Pseudomonadati</taxon>
        <taxon>Pseudomonadota</taxon>
        <taxon>Alphaproteobacteria</taxon>
        <taxon>Hyphomicrobiales</taxon>
        <taxon>Rhizobiaceae</taxon>
        <taxon>Rhizobium/Agrobacterium group</taxon>
        <taxon>Pseudorhizobium</taxon>
    </lineage>
</organism>
<dbReference type="InterPro" id="IPR051311">
    <property type="entry name" value="DedA_domain"/>
</dbReference>
<dbReference type="AlphaFoldDB" id="A0A7W9YW91"/>
<evidence type="ECO:0000313" key="3">
    <source>
        <dbReference type="EMBL" id="MBB6178316.1"/>
    </source>
</evidence>
<dbReference type="PANTHER" id="PTHR42709:SF4">
    <property type="entry name" value="INNER MEMBRANE PROTEIN YQAA"/>
    <property type="match status" value="1"/>
</dbReference>
<feature type="domain" description="VTT" evidence="2">
    <location>
        <begin position="24"/>
        <end position="136"/>
    </location>
</feature>
<dbReference type="Proteomes" id="UP000535501">
    <property type="component" value="Unassembled WGS sequence"/>
</dbReference>
<proteinExistence type="predicted"/>
<reference evidence="3 4" key="1">
    <citation type="submission" date="2020-08" db="EMBL/GenBank/DDBJ databases">
        <title>Genomic Encyclopedia of Type Strains, Phase IV (KMG-IV): sequencing the most valuable type-strain genomes for metagenomic binning, comparative biology and taxonomic classification.</title>
        <authorList>
            <person name="Goeker M."/>
        </authorList>
    </citation>
    <scope>NUCLEOTIDE SEQUENCE [LARGE SCALE GENOMIC DNA]</scope>
    <source>
        <strain evidence="3 4">DSM 102134</strain>
    </source>
</reference>
<name>A0A7W9YW91_9HYPH</name>
<dbReference type="Pfam" id="PF09335">
    <property type="entry name" value="VTT_dom"/>
    <property type="match status" value="1"/>
</dbReference>
<keyword evidence="4" id="KW-1185">Reference proteome</keyword>
<feature type="transmembrane region" description="Helical" evidence="1">
    <location>
        <begin position="34"/>
        <end position="58"/>
    </location>
</feature>
<evidence type="ECO:0000313" key="4">
    <source>
        <dbReference type="Proteomes" id="UP000535501"/>
    </source>
</evidence>
<sequence length="142" mass="15404">MAGYLSLFAAAALAATLFPAQSEALLVALLMSETYSIMALIGVASAGNTLGSVINWFLGRGLEQFKDRCWFPIREDKLSRAQEWYHCYGRWSLLASWLPIIGDPITLVAGVMKEPLPVFILLVGIAKTGRYAVLAAVTLGLI</sequence>
<protein>
    <submittedName>
        <fullName evidence="3">Membrane protein YqaA with SNARE-associated domain</fullName>
    </submittedName>
</protein>
<dbReference type="EMBL" id="JACHEJ010000001">
    <property type="protein sequence ID" value="MBB6178316.1"/>
    <property type="molecule type" value="Genomic_DNA"/>
</dbReference>
<feature type="transmembrane region" description="Helical" evidence="1">
    <location>
        <begin position="118"/>
        <end position="141"/>
    </location>
</feature>
<dbReference type="InterPro" id="IPR032816">
    <property type="entry name" value="VTT_dom"/>
</dbReference>
<keyword evidence="1" id="KW-1133">Transmembrane helix</keyword>
<evidence type="ECO:0000259" key="2">
    <source>
        <dbReference type="Pfam" id="PF09335"/>
    </source>
</evidence>
<gene>
    <name evidence="3" type="ORF">HNQ75_000259</name>
</gene>
<accession>A0A7W9YW91</accession>
<comment type="caution">
    <text evidence="3">The sequence shown here is derived from an EMBL/GenBank/DDBJ whole genome shotgun (WGS) entry which is preliminary data.</text>
</comment>
<dbReference type="PANTHER" id="PTHR42709">
    <property type="entry name" value="ALKALINE PHOSPHATASE LIKE PROTEIN"/>
    <property type="match status" value="1"/>
</dbReference>